<name>A0A067PLH6_9AGAM</name>
<organism evidence="1 2">
    <name type="scientific">Jaapia argillacea MUCL 33604</name>
    <dbReference type="NCBI Taxonomy" id="933084"/>
    <lineage>
        <taxon>Eukaryota</taxon>
        <taxon>Fungi</taxon>
        <taxon>Dikarya</taxon>
        <taxon>Basidiomycota</taxon>
        <taxon>Agaricomycotina</taxon>
        <taxon>Agaricomycetes</taxon>
        <taxon>Agaricomycetidae</taxon>
        <taxon>Jaapiales</taxon>
        <taxon>Jaapiaceae</taxon>
        <taxon>Jaapia</taxon>
    </lineage>
</organism>
<dbReference type="AlphaFoldDB" id="A0A067PLH6"/>
<accession>A0A067PLH6</accession>
<dbReference type="Proteomes" id="UP000027265">
    <property type="component" value="Unassembled WGS sequence"/>
</dbReference>
<protein>
    <submittedName>
        <fullName evidence="1">Uncharacterized protein</fullName>
    </submittedName>
</protein>
<dbReference type="HOGENOM" id="CLU_1026973_0_0_1"/>
<reference evidence="2" key="1">
    <citation type="journal article" date="2014" name="Proc. Natl. Acad. Sci. U.S.A.">
        <title>Extensive sampling of basidiomycete genomes demonstrates inadequacy of the white-rot/brown-rot paradigm for wood decay fungi.</title>
        <authorList>
            <person name="Riley R."/>
            <person name="Salamov A.A."/>
            <person name="Brown D.W."/>
            <person name="Nagy L.G."/>
            <person name="Floudas D."/>
            <person name="Held B.W."/>
            <person name="Levasseur A."/>
            <person name="Lombard V."/>
            <person name="Morin E."/>
            <person name="Otillar R."/>
            <person name="Lindquist E.A."/>
            <person name="Sun H."/>
            <person name="LaButti K.M."/>
            <person name="Schmutz J."/>
            <person name="Jabbour D."/>
            <person name="Luo H."/>
            <person name="Baker S.E."/>
            <person name="Pisabarro A.G."/>
            <person name="Walton J.D."/>
            <person name="Blanchette R.A."/>
            <person name="Henrissat B."/>
            <person name="Martin F."/>
            <person name="Cullen D."/>
            <person name="Hibbett D.S."/>
            <person name="Grigoriev I.V."/>
        </authorList>
    </citation>
    <scope>NUCLEOTIDE SEQUENCE [LARGE SCALE GENOMIC DNA]</scope>
    <source>
        <strain evidence="2">MUCL 33604</strain>
    </source>
</reference>
<evidence type="ECO:0000313" key="1">
    <source>
        <dbReference type="EMBL" id="KDQ54685.1"/>
    </source>
</evidence>
<proteinExistence type="predicted"/>
<dbReference type="EMBL" id="KL197728">
    <property type="protein sequence ID" value="KDQ54685.1"/>
    <property type="molecule type" value="Genomic_DNA"/>
</dbReference>
<gene>
    <name evidence="1" type="ORF">JAAARDRAFT_80268</name>
</gene>
<sequence>MSGATLPPPVQMADPQSGTDVPIGIPHHYYPHPSRRTHTGTDVDATSTTEASCASCTRGIFVKILQMALITLESVVYIVVGHAILRITSHKGYDSTLYSSVKVGALGVSVWIIPSLLFDWVSRALKLKPLPPWRRGDGLSFKWCLCAMGAGLVKRHHVHNALDPLHAARAGALGGVVVGSVEAVLVSVIKVNERMLGPWSREKAGGWIRSNGLSGAEVPSSWSEAPSDVQAIGHVTRRRDSKFETKGYATTVPWRGGSVKFLKAADLSAIE</sequence>
<dbReference type="InParanoid" id="A0A067PLH6"/>
<evidence type="ECO:0000313" key="2">
    <source>
        <dbReference type="Proteomes" id="UP000027265"/>
    </source>
</evidence>
<keyword evidence="2" id="KW-1185">Reference proteome</keyword>